<proteinExistence type="predicted"/>
<keyword evidence="9" id="KW-0739">Sodium transport</keyword>
<feature type="compositionally biased region" description="Basic and acidic residues" evidence="10">
    <location>
        <begin position="871"/>
        <end position="916"/>
    </location>
</feature>
<dbReference type="SUPFAM" id="SSF51206">
    <property type="entry name" value="cAMP-binding domain-like"/>
    <property type="match status" value="1"/>
</dbReference>
<evidence type="ECO:0000256" key="5">
    <source>
        <dbReference type="ARBA" id="ARBA00022989"/>
    </source>
</evidence>
<feature type="transmembrane region" description="Helical" evidence="11">
    <location>
        <begin position="296"/>
        <end position="317"/>
    </location>
</feature>
<feature type="transmembrane region" description="Helical" evidence="11">
    <location>
        <begin position="77"/>
        <end position="94"/>
    </location>
</feature>
<protein>
    <submittedName>
        <fullName evidence="13">Cation:proton antiporter</fullName>
    </submittedName>
</protein>
<evidence type="ECO:0000256" key="2">
    <source>
        <dbReference type="ARBA" id="ARBA00022448"/>
    </source>
</evidence>
<keyword evidence="8 11" id="KW-0472">Membrane</keyword>
<organism evidence="13 14">
    <name type="scientific">Commensalibacter oyaizuii</name>
    <dbReference type="NCBI Taxonomy" id="3043873"/>
    <lineage>
        <taxon>Bacteria</taxon>
        <taxon>Pseudomonadati</taxon>
        <taxon>Pseudomonadota</taxon>
        <taxon>Alphaproteobacteria</taxon>
        <taxon>Acetobacterales</taxon>
        <taxon>Acetobacteraceae</taxon>
    </lineage>
</organism>
<evidence type="ECO:0000256" key="7">
    <source>
        <dbReference type="ARBA" id="ARBA00023065"/>
    </source>
</evidence>
<feature type="transmembrane region" description="Helical" evidence="11">
    <location>
        <begin position="6"/>
        <end position="23"/>
    </location>
</feature>
<evidence type="ECO:0000256" key="6">
    <source>
        <dbReference type="ARBA" id="ARBA00023053"/>
    </source>
</evidence>
<evidence type="ECO:0000256" key="1">
    <source>
        <dbReference type="ARBA" id="ARBA00004651"/>
    </source>
</evidence>
<sequence>MPVTGLATVLLATAILLVIVSAVQPLAKRLELSETVLLAIVGIIMGGAADIILHSSHIHMFDTAAEILLDFPINSEGFLLIFLPILVFQAGLAIDVRRLSHEIGTVLLLAIVAVVVSTATIGLALYPFSGMPFIVCLLIGSIVATTDPSAVAGIFREIGAATRLTRLVEGESLLNDAAAISIFSTLIAAIIAHKEVHLISSAISILVSFIGAVIAGFIFARLSLWMIVALGATSGRAAEITLTVALPYISYIVCDELIGFSGVVAAAAAGLTLSAYGPSTFRPQTWRFLNEVWQQIVFWAGSLLFVLASMLVPRLLIGMTKWDCVLILIATIAGLVARGVVVFGMLPILAATKLSPPVPTPFKATMVWGGLRGAITLALALAVTENELVSTPISHFVGIVATGFVLITLLVNGTTLRAVVVYFRLNELTPIDQAVRHQILGIGLGKIKDKTRRVANEFGFSNQITGYVIEELDRRIEEEQEANTFDTALGDRQRIVLALITIAAQERSILLDLFRMQGLPRRVMETLVRSAEATIDGAWQEGRYGYVKAMHKRLHPPVRFRVAQYIHRKLHIDRPLMYCMMERFEILLVSRFVSISLTRFMKRRIEPTLGTRVAEIVSEVLDRQNRMLDDALETMRMHYQGYIEALEARFLKLVALRLESEEYDSLLAESLISDELHQELEKTTEKRFERHNRRLKFNLKSGIEGRVRDLPCLRGVPQAVLYDLSMSMSIYFVFPGEKIYNRGQKVRSVFFISSGLFETHIEDKTLLYGAGDVLGASEMLAKKRTEGVYRSLRFGYLLTMRADVFKRLIAEYPIVRHNLVQIDYARNRPEDCNETHIPLLGYTPPVLEDKTEAVKPRNVEQSDVKSTSNEKTPDDSKSAVENHKRTEGKDHNQPVKEEDAKQPPSEVKSKDLDPFQ</sequence>
<dbReference type="Proteomes" id="UP001431634">
    <property type="component" value="Unassembled WGS sequence"/>
</dbReference>
<dbReference type="InterPro" id="IPR018490">
    <property type="entry name" value="cNMP-bd_dom_sf"/>
</dbReference>
<name>A0ABT6Q014_9PROT</name>
<feature type="transmembrane region" description="Helical" evidence="11">
    <location>
        <begin position="35"/>
        <end position="57"/>
    </location>
</feature>
<dbReference type="InterPro" id="IPR000595">
    <property type="entry name" value="cNMP-bd_dom"/>
</dbReference>
<gene>
    <name evidence="13" type="ORF">QJV27_03520</name>
</gene>
<evidence type="ECO:0000313" key="13">
    <source>
        <dbReference type="EMBL" id="MDI2090457.1"/>
    </source>
</evidence>
<dbReference type="Gene3D" id="2.60.120.10">
    <property type="entry name" value="Jelly Rolls"/>
    <property type="match status" value="1"/>
</dbReference>
<accession>A0ABT6Q014</accession>
<evidence type="ECO:0000256" key="3">
    <source>
        <dbReference type="ARBA" id="ARBA00022475"/>
    </source>
</evidence>
<feature type="transmembrane region" description="Helical" evidence="11">
    <location>
        <begin position="132"/>
        <end position="152"/>
    </location>
</feature>
<comment type="caution">
    <text evidence="13">The sequence shown here is derived from an EMBL/GenBank/DDBJ whole genome shotgun (WGS) entry which is preliminary data.</text>
</comment>
<keyword evidence="2" id="KW-0813">Transport</keyword>
<evidence type="ECO:0000256" key="11">
    <source>
        <dbReference type="SAM" id="Phobius"/>
    </source>
</evidence>
<comment type="subcellular location">
    <subcellularLocation>
        <location evidence="1">Cell membrane</location>
        <topology evidence="1">Multi-pass membrane protein</topology>
    </subcellularLocation>
</comment>
<dbReference type="InterPro" id="IPR018422">
    <property type="entry name" value="Cation/H_exchanger_CPA1"/>
</dbReference>
<evidence type="ECO:0000256" key="10">
    <source>
        <dbReference type="SAM" id="MobiDB-lite"/>
    </source>
</evidence>
<dbReference type="Gene3D" id="6.10.140.1330">
    <property type="match status" value="1"/>
</dbReference>
<reference evidence="13" key="1">
    <citation type="submission" date="2023-05" db="EMBL/GenBank/DDBJ databases">
        <title>Whole genome sequence of Commensalibacter sp.</title>
        <authorList>
            <person name="Charoenyingcharoen P."/>
            <person name="Yukphan P."/>
        </authorList>
    </citation>
    <scope>NUCLEOTIDE SEQUENCE</scope>
    <source>
        <strain evidence="13">TBRC 16381</strain>
    </source>
</reference>
<evidence type="ECO:0000313" key="14">
    <source>
        <dbReference type="Proteomes" id="UP001431634"/>
    </source>
</evidence>
<feature type="compositionally biased region" description="Basic and acidic residues" evidence="10">
    <location>
        <begin position="851"/>
        <end position="863"/>
    </location>
</feature>
<keyword evidence="3" id="KW-1003">Cell membrane</keyword>
<feature type="transmembrane region" description="Helical" evidence="11">
    <location>
        <begin position="366"/>
        <end position="384"/>
    </location>
</feature>
<dbReference type="InterPro" id="IPR006153">
    <property type="entry name" value="Cation/H_exchanger_TM"/>
</dbReference>
<keyword evidence="6" id="KW-0915">Sodium</keyword>
<evidence type="ECO:0000256" key="9">
    <source>
        <dbReference type="ARBA" id="ARBA00023201"/>
    </source>
</evidence>
<dbReference type="InterPro" id="IPR014710">
    <property type="entry name" value="RmlC-like_jellyroll"/>
</dbReference>
<keyword evidence="5 11" id="KW-1133">Transmembrane helix</keyword>
<dbReference type="Pfam" id="PF00999">
    <property type="entry name" value="Na_H_Exchanger"/>
    <property type="match status" value="1"/>
</dbReference>
<evidence type="ECO:0000256" key="8">
    <source>
        <dbReference type="ARBA" id="ARBA00023136"/>
    </source>
</evidence>
<keyword evidence="7" id="KW-0406">Ion transport</keyword>
<dbReference type="RefSeq" id="WP_281447595.1">
    <property type="nucleotide sequence ID" value="NZ_JASBAO010000001.1"/>
</dbReference>
<dbReference type="PROSITE" id="PS50042">
    <property type="entry name" value="CNMP_BINDING_3"/>
    <property type="match status" value="1"/>
</dbReference>
<feature type="transmembrane region" description="Helical" evidence="11">
    <location>
        <begin position="396"/>
        <end position="423"/>
    </location>
</feature>
<feature type="domain" description="Cyclic nucleotide-binding" evidence="12">
    <location>
        <begin position="712"/>
        <end position="821"/>
    </location>
</feature>
<feature type="transmembrane region" description="Helical" evidence="11">
    <location>
        <begin position="198"/>
        <end position="220"/>
    </location>
</feature>
<keyword evidence="4 11" id="KW-0812">Transmembrane</keyword>
<evidence type="ECO:0000256" key="4">
    <source>
        <dbReference type="ARBA" id="ARBA00022692"/>
    </source>
</evidence>
<feature type="transmembrane region" description="Helical" evidence="11">
    <location>
        <begin position="324"/>
        <end position="346"/>
    </location>
</feature>
<dbReference type="CDD" id="cd00038">
    <property type="entry name" value="CAP_ED"/>
    <property type="match status" value="1"/>
</dbReference>
<dbReference type="PANTHER" id="PTHR10110">
    <property type="entry name" value="SODIUM/HYDROGEN EXCHANGER"/>
    <property type="match status" value="1"/>
</dbReference>
<dbReference type="EMBL" id="JASBAO010000001">
    <property type="protein sequence ID" value="MDI2090457.1"/>
    <property type="molecule type" value="Genomic_DNA"/>
</dbReference>
<feature type="transmembrane region" description="Helical" evidence="11">
    <location>
        <begin position="106"/>
        <end position="126"/>
    </location>
</feature>
<dbReference type="PANTHER" id="PTHR10110:SF86">
    <property type="entry name" value="SODIUM_HYDROGEN EXCHANGER 7"/>
    <property type="match status" value="1"/>
</dbReference>
<evidence type="ECO:0000259" key="12">
    <source>
        <dbReference type="PROSITE" id="PS50042"/>
    </source>
</evidence>
<feature type="region of interest" description="Disordered" evidence="10">
    <location>
        <begin position="851"/>
        <end position="916"/>
    </location>
</feature>
<keyword evidence="14" id="KW-1185">Reference proteome</keyword>
<feature type="transmembrane region" description="Helical" evidence="11">
    <location>
        <begin position="257"/>
        <end position="276"/>
    </location>
</feature>